<dbReference type="NCBIfam" id="NF004469">
    <property type="entry name" value="PRK05800.1"/>
    <property type="match status" value="1"/>
</dbReference>
<dbReference type="PANTHER" id="PTHR34848">
    <property type="match status" value="1"/>
</dbReference>
<gene>
    <name evidence="17" type="ORF">P775_12425</name>
</gene>
<feature type="active site" description="GMP-histidine intermediate" evidence="15">
    <location>
        <position position="50"/>
    </location>
</feature>
<evidence type="ECO:0000313" key="17">
    <source>
        <dbReference type="EMBL" id="PIL19877.1"/>
    </source>
</evidence>
<sequence length="168" mass="18031">MENLALVTGGAKSGKSRFAEGLVRAMGAQPIYIATAEALDEEMSHRIAAHLLQRGPGWHTVEEPLDLCGALQRTDGRGPRLVDCLTLWLSNLMMQDLDIDAALADLSQTLKAQTSPVVMVTNEVGSGIVPDNALARAYRDSCGAMNQRIGAVVDRIDLVVCGHPLRVK</sequence>
<comment type="pathway">
    <text evidence="5 14">Cofactor biosynthesis; adenosylcobalamin biosynthesis; adenosylcobalamin from cob(II)yrinate a,c-diamide: step 6/7.</text>
</comment>
<keyword evidence="12 14" id="KW-0067">ATP-binding</keyword>
<dbReference type="Gene3D" id="3.40.50.300">
    <property type="entry name" value="P-loop containing nucleotide triphosphate hydrolases"/>
    <property type="match status" value="1"/>
</dbReference>
<feature type="binding site" evidence="16">
    <location>
        <position position="83"/>
    </location>
    <ligand>
        <name>GTP</name>
        <dbReference type="ChEBI" id="CHEBI:37565"/>
    </ligand>
</feature>
<keyword evidence="11 14" id="KW-0418">Kinase</keyword>
<comment type="catalytic activity">
    <reaction evidence="1 14">
        <text>adenosylcob(III)inamide + ATP = adenosylcob(III)inamide phosphate + ADP + H(+)</text>
        <dbReference type="Rhea" id="RHEA:15769"/>
        <dbReference type="ChEBI" id="CHEBI:2480"/>
        <dbReference type="ChEBI" id="CHEBI:15378"/>
        <dbReference type="ChEBI" id="CHEBI:30616"/>
        <dbReference type="ChEBI" id="CHEBI:58502"/>
        <dbReference type="ChEBI" id="CHEBI:456216"/>
        <dbReference type="EC" id="2.7.1.156"/>
    </reaction>
</comment>
<dbReference type="GO" id="GO:0009236">
    <property type="term" value="P:cobalamin biosynthetic process"/>
    <property type="evidence" value="ECO:0007669"/>
    <property type="project" value="UniProtKB-UniRule"/>
</dbReference>
<comment type="caution">
    <text evidence="17">The sequence shown here is derived from an EMBL/GenBank/DDBJ whole genome shotgun (WGS) entry which is preliminary data.</text>
</comment>
<dbReference type="UniPathway" id="UPA00148">
    <property type="reaction ID" value="UER00236"/>
</dbReference>
<evidence type="ECO:0000256" key="11">
    <source>
        <dbReference type="ARBA" id="ARBA00022777"/>
    </source>
</evidence>
<comment type="pathway">
    <text evidence="6 14">Cofactor biosynthesis; adenosylcobalamin biosynthesis; adenosylcobalamin from cob(II)yrinate a,c-diamide: step 5/7.</text>
</comment>
<keyword evidence="10 14" id="KW-0547">Nucleotide-binding</keyword>
<proteinExistence type="inferred from homology"/>
<dbReference type="Proteomes" id="UP000231259">
    <property type="component" value="Unassembled WGS sequence"/>
</dbReference>
<dbReference type="PIRSF" id="PIRSF006135">
    <property type="entry name" value="CobU"/>
    <property type="match status" value="1"/>
</dbReference>
<evidence type="ECO:0000256" key="16">
    <source>
        <dbReference type="PIRSR" id="PIRSR006135-2"/>
    </source>
</evidence>
<evidence type="ECO:0000256" key="5">
    <source>
        <dbReference type="ARBA" id="ARBA00004692"/>
    </source>
</evidence>
<accession>A0A2G8RE88</accession>
<dbReference type="InterPro" id="IPR027417">
    <property type="entry name" value="P-loop_NTPase"/>
</dbReference>
<evidence type="ECO:0000256" key="13">
    <source>
        <dbReference type="ARBA" id="ARBA00023134"/>
    </source>
</evidence>
<evidence type="ECO:0000313" key="18">
    <source>
        <dbReference type="Proteomes" id="UP000231259"/>
    </source>
</evidence>
<dbReference type="InterPro" id="IPR003203">
    <property type="entry name" value="CobU/CobP"/>
</dbReference>
<evidence type="ECO:0000256" key="8">
    <source>
        <dbReference type="ARBA" id="ARBA00022573"/>
    </source>
</evidence>
<dbReference type="PANTHER" id="PTHR34848:SF1">
    <property type="entry name" value="BIFUNCTIONAL ADENOSYLCOBALAMIN BIOSYNTHESIS PROTEIN COBU"/>
    <property type="match status" value="1"/>
</dbReference>
<keyword evidence="13 14" id="KW-0342">GTP-binding</keyword>
<evidence type="ECO:0000256" key="1">
    <source>
        <dbReference type="ARBA" id="ARBA00000312"/>
    </source>
</evidence>
<feature type="binding site" evidence="16">
    <location>
        <position position="62"/>
    </location>
    <ligand>
        <name>GTP</name>
        <dbReference type="ChEBI" id="CHEBI:37565"/>
    </ligand>
</feature>
<evidence type="ECO:0000256" key="15">
    <source>
        <dbReference type="PIRSR" id="PIRSR006135-1"/>
    </source>
</evidence>
<evidence type="ECO:0000256" key="12">
    <source>
        <dbReference type="ARBA" id="ARBA00022840"/>
    </source>
</evidence>
<dbReference type="AlphaFoldDB" id="A0A2G8RE88"/>
<evidence type="ECO:0000256" key="2">
    <source>
        <dbReference type="ARBA" id="ARBA00000711"/>
    </source>
</evidence>
<dbReference type="GO" id="GO:0005525">
    <property type="term" value="F:GTP binding"/>
    <property type="evidence" value="ECO:0007669"/>
    <property type="project" value="UniProtKB-UniRule"/>
</dbReference>
<organism evidence="17 18">
    <name type="scientific">Puniceibacterium antarcticum</name>
    <dbReference type="NCBI Taxonomy" id="1206336"/>
    <lineage>
        <taxon>Bacteria</taxon>
        <taxon>Pseudomonadati</taxon>
        <taxon>Pseudomonadota</taxon>
        <taxon>Alphaproteobacteria</taxon>
        <taxon>Rhodobacterales</taxon>
        <taxon>Paracoccaceae</taxon>
        <taxon>Puniceibacterium</taxon>
    </lineage>
</organism>
<dbReference type="EC" id="2.7.7.62" evidence="14"/>
<evidence type="ECO:0000256" key="6">
    <source>
        <dbReference type="ARBA" id="ARBA00005159"/>
    </source>
</evidence>
<dbReference type="EMBL" id="AWWI01000079">
    <property type="protein sequence ID" value="PIL19877.1"/>
    <property type="molecule type" value="Genomic_DNA"/>
</dbReference>
<dbReference type="EC" id="2.7.1.156" evidence="14"/>
<evidence type="ECO:0000256" key="10">
    <source>
        <dbReference type="ARBA" id="ARBA00022741"/>
    </source>
</evidence>
<dbReference type="SUPFAM" id="SSF52540">
    <property type="entry name" value="P-loop containing nucleoside triphosphate hydrolases"/>
    <property type="match status" value="1"/>
</dbReference>
<comment type="similarity">
    <text evidence="7 14">Belongs to the CobU/CobP family.</text>
</comment>
<feature type="binding site" evidence="16">
    <location>
        <begin position="9"/>
        <end position="16"/>
    </location>
    <ligand>
        <name>GTP</name>
        <dbReference type="ChEBI" id="CHEBI:37565"/>
    </ligand>
</feature>
<dbReference type="GO" id="GO:0005524">
    <property type="term" value="F:ATP binding"/>
    <property type="evidence" value="ECO:0007669"/>
    <property type="project" value="UniProtKB-UniRule"/>
</dbReference>
<evidence type="ECO:0000256" key="7">
    <source>
        <dbReference type="ARBA" id="ARBA00007490"/>
    </source>
</evidence>
<evidence type="ECO:0000256" key="9">
    <source>
        <dbReference type="ARBA" id="ARBA00022679"/>
    </source>
</evidence>
<dbReference type="GO" id="GO:0008820">
    <property type="term" value="F:cobinamide phosphate guanylyltransferase activity"/>
    <property type="evidence" value="ECO:0007669"/>
    <property type="project" value="UniProtKB-UniRule"/>
</dbReference>
<comment type="catalytic activity">
    <reaction evidence="3">
        <text>adenosylcob(III)inamide + GTP = adenosylcob(III)inamide phosphate + GDP + H(+)</text>
        <dbReference type="Rhea" id="RHEA:15765"/>
        <dbReference type="ChEBI" id="CHEBI:2480"/>
        <dbReference type="ChEBI" id="CHEBI:15378"/>
        <dbReference type="ChEBI" id="CHEBI:37565"/>
        <dbReference type="ChEBI" id="CHEBI:58189"/>
        <dbReference type="ChEBI" id="CHEBI:58502"/>
        <dbReference type="EC" id="2.7.1.156"/>
    </reaction>
</comment>
<dbReference type="OrthoDB" id="9788370at2"/>
<dbReference type="RefSeq" id="WP_099911192.1">
    <property type="nucleotide sequence ID" value="NZ_AWWI01000079.1"/>
</dbReference>
<reference evidence="17 18" key="1">
    <citation type="submission" date="2013-09" db="EMBL/GenBank/DDBJ databases">
        <title>Genome sequencing of Phaeobacter antarcticus sp. nov. SM1211.</title>
        <authorList>
            <person name="Zhang X.-Y."/>
            <person name="Liu C."/>
            <person name="Chen X.-L."/>
            <person name="Xie B.-B."/>
            <person name="Qin Q.-L."/>
            <person name="Rong J.-C."/>
            <person name="Zhang Y.-Z."/>
        </authorList>
    </citation>
    <scope>NUCLEOTIDE SEQUENCE [LARGE SCALE GENOMIC DNA]</scope>
    <source>
        <strain evidence="17 18">SM1211</strain>
    </source>
</reference>
<keyword evidence="18" id="KW-1185">Reference proteome</keyword>
<evidence type="ECO:0000256" key="4">
    <source>
        <dbReference type="ARBA" id="ARBA00003889"/>
    </source>
</evidence>
<dbReference type="Pfam" id="PF02283">
    <property type="entry name" value="CobU"/>
    <property type="match status" value="1"/>
</dbReference>
<protein>
    <recommendedName>
        <fullName evidence="14">Bifunctional adenosylcobalamin biosynthesis protein</fullName>
        <ecNumber evidence="14">2.7.1.156</ecNumber>
        <ecNumber evidence="14">2.7.7.62</ecNumber>
    </recommendedName>
</protein>
<keyword evidence="8 14" id="KW-0169">Cobalamin biosynthesis</keyword>
<dbReference type="CDD" id="cd00544">
    <property type="entry name" value="CobU"/>
    <property type="match status" value="1"/>
</dbReference>
<keyword evidence="9 14" id="KW-0808">Transferase</keyword>
<evidence type="ECO:0000256" key="3">
    <source>
        <dbReference type="ARBA" id="ARBA00001522"/>
    </source>
</evidence>
<dbReference type="GO" id="GO:0043752">
    <property type="term" value="F:adenosylcobinamide kinase activity"/>
    <property type="evidence" value="ECO:0007669"/>
    <property type="project" value="UniProtKB-EC"/>
</dbReference>
<evidence type="ECO:0000256" key="14">
    <source>
        <dbReference type="PIRNR" id="PIRNR006135"/>
    </source>
</evidence>
<comment type="catalytic activity">
    <reaction evidence="2 14">
        <text>adenosylcob(III)inamide phosphate + GTP + H(+) = adenosylcob(III)inamide-GDP + diphosphate</text>
        <dbReference type="Rhea" id="RHEA:22712"/>
        <dbReference type="ChEBI" id="CHEBI:15378"/>
        <dbReference type="ChEBI" id="CHEBI:33019"/>
        <dbReference type="ChEBI" id="CHEBI:37565"/>
        <dbReference type="ChEBI" id="CHEBI:58502"/>
        <dbReference type="ChEBI" id="CHEBI:60487"/>
        <dbReference type="EC" id="2.7.7.62"/>
    </reaction>
</comment>
<comment type="function">
    <text evidence="4 14">Catalyzes ATP-dependent phosphorylation of adenosylcobinamide and addition of GMP to adenosylcobinamide phosphate.</text>
</comment>
<name>A0A2G8RE88_9RHOB</name>
<feature type="binding site" evidence="16">
    <location>
        <begin position="34"/>
        <end position="36"/>
    </location>
    <ligand>
        <name>GTP</name>
        <dbReference type="ChEBI" id="CHEBI:37565"/>
    </ligand>
</feature>